<comment type="caution">
    <text evidence="2">The sequence shown here is derived from an EMBL/GenBank/DDBJ whole genome shotgun (WGS) entry which is preliminary data.</text>
</comment>
<feature type="chain" id="PRO_5012549969" evidence="1">
    <location>
        <begin position="20"/>
        <end position="89"/>
    </location>
</feature>
<dbReference type="Proteomes" id="UP000186594">
    <property type="component" value="Unassembled WGS sequence"/>
</dbReference>
<name>A0A1U7LMU3_NEOID</name>
<sequence>MKFIAATALFVFAVAATDAPPCLMSAVTQVIDELGLSFDAYALCTNDQFIDQLTVAVHVGCPESDFPLAVEAAKEFCLAVGVDISSKIH</sequence>
<feature type="signal peptide" evidence="1">
    <location>
        <begin position="1"/>
        <end position="19"/>
    </location>
</feature>
<reference evidence="2 3" key="1">
    <citation type="submission" date="2016-04" db="EMBL/GenBank/DDBJ databases">
        <title>Evolutionary innovation and constraint leading to complex multicellularity in the Ascomycota.</title>
        <authorList>
            <person name="Cisse O."/>
            <person name="Nguyen A."/>
            <person name="Hewitt D.A."/>
            <person name="Jedd G."/>
            <person name="Stajich J.E."/>
        </authorList>
    </citation>
    <scope>NUCLEOTIDE SEQUENCE [LARGE SCALE GENOMIC DNA]</scope>
    <source>
        <strain evidence="2 3">DAH-3</strain>
    </source>
</reference>
<organism evidence="2 3">
    <name type="scientific">Neolecta irregularis (strain DAH-3)</name>
    <dbReference type="NCBI Taxonomy" id="1198029"/>
    <lineage>
        <taxon>Eukaryota</taxon>
        <taxon>Fungi</taxon>
        <taxon>Dikarya</taxon>
        <taxon>Ascomycota</taxon>
        <taxon>Taphrinomycotina</taxon>
        <taxon>Neolectales</taxon>
        <taxon>Neolectaceae</taxon>
        <taxon>Neolecta</taxon>
    </lineage>
</organism>
<dbReference type="AlphaFoldDB" id="A0A1U7LMU3"/>
<evidence type="ECO:0000313" key="2">
    <source>
        <dbReference type="EMBL" id="OLL23948.1"/>
    </source>
</evidence>
<evidence type="ECO:0000256" key="1">
    <source>
        <dbReference type="SAM" id="SignalP"/>
    </source>
</evidence>
<protein>
    <submittedName>
        <fullName evidence="2">Uncharacterized protein</fullName>
    </submittedName>
</protein>
<dbReference type="EMBL" id="LXFE01001068">
    <property type="protein sequence ID" value="OLL23948.1"/>
    <property type="molecule type" value="Genomic_DNA"/>
</dbReference>
<keyword evidence="3" id="KW-1185">Reference proteome</keyword>
<evidence type="ECO:0000313" key="3">
    <source>
        <dbReference type="Proteomes" id="UP000186594"/>
    </source>
</evidence>
<proteinExistence type="predicted"/>
<gene>
    <name evidence="2" type="ORF">NEOLI_004743</name>
</gene>
<accession>A0A1U7LMU3</accession>
<keyword evidence="1" id="KW-0732">Signal</keyword>